<gene>
    <name evidence="2" type="ORF">CEP52_006179</name>
</gene>
<accession>A0A428TUD4</accession>
<protein>
    <recommendedName>
        <fullName evidence="1">Protein kinase domain-containing protein</fullName>
    </recommendedName>
</protein>
<sequence length="344" mass="38251">MEDSAGPIEVEIISMNAGDDESADVTFEYNSRRITLSLFASPDQTQENLEDRLIRLLNEAIVADDKEYDAITDQIYDIIMGLGRIPFSRIAPLSTSLPSKDLHSLLYPETFDYRLQTVDGVASIFPINPDEAVSVPNTGPNPEVVTEFQPIKTIPRYSSRDVHVQEVLVSGYGTVCRVQVGSQTMLCKAQRQGLENSSLERELVAMQTIWKACSSPGVNIRVPRLHGYVTFAGSKDIIGLLRDWILPSSYGSTLRDMDVSAVPKETRKRCSDQIRETVDELHELGVIWGDGKPSNVVVDQKNNVWLIDFAGGWTKGWVDEELADSVDGDNQAVRKITKFLGVDE</sequence>
<dbReference type="AlphaFoldDB" id="A0A428TUD4"/>
<proteinExistence type="predicted"/>
<keyword evidence="3" id="KW-1185">Reference proteome</keyword>
<dbReference type="PROSITE" id="PS50011">
    <property type="entry name" value="PROTEIN_KINASE_DOM"/>
    <property type="match status" value="1"/>
</dbReference>
<dbReference type="Proteomes" id="UP000287144">
    <property type="component" value="Unassembled WGS sequence"/>
</dbReference>
<evidence type="ECO:0000259" key="1">
    <source>
        <dbReference type="PROSITE" id="PS50011"/>
    </source>
</evidence>
<evidence type="ECO:0000313" key="3">
    <source>
        <dbReference type="Proteomes" id="UP000287144"/>
    </source>
</evidence>
<dbReference type="EMBL" id="NKCK01000051">
    <property type="protein sequence ID" value="RSM05636.1"/>
    <property type="molecule type" value="Genomic_DNA"/>
</dbReference>
<dbReference type="Gene3D" id="1.10.510.10">
    <property type="entry name" value="Transferase(Phosphotransferase) domain 1"/>
    <property type="match status" value="1"/>
</dbReference>
<evidence type="ECO:0000313" key="2">
    <source>
        <dbReference type="EMBL" id="RSM05636.1"/>
    </source>
</evidence>
<dbReference type="InterPro" id="IPR011009">
    <property type="entry name" value="Kinase-like_dom_sf"/>
</dbReference>
<name>A0A428TUD4_9HYPO</name>
<comment type="caution">
    <text evidence="2">The sequence shown here is derived from an EMBL/GenBank/DDBJ whole genome shotgun (WGS) entry which is preliminary data.</text>
</comment>
<dbReference type="GO" id="GO:0005524">
    <property type="term" value="F:ATP binding"/>
    <property type="evidence" value="ECO:0007669"/>
    <property type="project" value="InterPro"/>
</dbReference>
<dbReference type="GO" id="GO:0004672">
    <property type="term" value="F:protein kinase activity"/>
    <property type="evidence" value="ECO:0007669"/>
    <property type="project" value="InterPro"/>
</dbReference>
<reference evidence="2 3" key="1">
    <citation type="submission" date="2017-06" db="EMBL/GenBank/DDBJ databases">
        <title>Comparative genomic analysis of Ambrosia Fusariam Clade fungi.</title>
        <authorList>
            <person name="Stajich J.E."/>
            <person name="Carrillo J."/>
            <person name="Kijimoto T."/>
            <person name="Eskalen A."/>
            <person name="O'Donnell K."/>
            <person name="Kasson M."/>
        </authorList>
    </citation>
    <scope>NUCLEOTIDE SEQUENCE [LARGE SCALE GENOMIC DNA]</scope>
    <source>
        <strain evidence="2 3">NRRL62579</strain>
    </source>
</reference>
<organism evidence="2 3">
    <name type="scientific">Fusarium oligoseptatum</name>
    <dbReference type="NCBI Taxonomy" id="2604345"/>
    <lineage>
        <taxon>Eukaryota</taxon>
        <taxon>Fungi</taxon>
        <taxon>Dikarya</taxon>
        <taxon>Ascomycota</taxon>
        <taxon>Pezizomycotina</taxon>
        <taxon>Sordariomycetes</taxon>
        <taxon>Hypocreomycetidae</taxon>
        <taxon>Hypocreales</taxon>
        <taxon>Nectriaceae</taxon>
        <taxon>Fusarium</taxon>
        <taxon>Fusarium solani species complex</taxon>
    </lineage>
</organism>
<dbReference type="SUPFAM" id="SSF56112">
    <property type="entry name" value="Protein kinase-like (PK-like)"/>
    <property type="match status" value="1"/>
</dbReference>
<dbReference type="STRING" id="1325735.A0A428TUD4"/>
<dbReference type="InterPro" id="IPR000719">
    <property type="entry name" value="Prot_kinase_dom"/>
</dbReference>
<feature type="domain" description="Protein kinase" evidence="1">
    <location>
        <begin position="161"/>
        <end position="344"/>
    </location>
</feature>